<dbReference type="AlphaFoldDB" id="A0A0C2X4N4"/>
<protein>
    <submittedName>
        <fullName evidence="3">Uncharacterized protein</fullName>
    </submittedName>
</protein>
<accession>A0A0C2X4N4</accession>
<feature type="chain" id="PRO_5002158431" evidence="2">
    <location>
        <begin position="19"/>
        <end position="143"/>
    </location>
</feature>
<dbReference type="EMBL" id="KN818256">
    <property type="protein sequence ID" value="KIL63673.1"/>
    <property type="molecule type" value="Genomic_DNA"/>
</dbReference>
<sequence length="143" mass="15195">MKLTTAAVLAFVATSVLGSPISFKATAVSARDLYERDGGEGFLESFEKRGGGLGPSLFKSIADMIGIMGGRAASSSAQNGLSKHFFPPSKPAATPSPQHPPPQHPSQHPPQHPPPQRRSLEARVKRRALSRPVARKQTALLIP</sequence>
<feature type="signal peptide" evidence="2">
    <location>
        <begin position="1"/>
        <end position="18"/>
    </location>
</feature>
<feature type="region of interest" description="Disordered" evidence="1">
    <location>
        <begin position="72"/>
        <end position="143"/>
    </location>
</feature>
<evidence type="ECO:0000313" key="4">
    <source>
        <dbReference type="Proteomes" id="UP000054549"/>
    </source>
</evidence>
<keyword evidence="2" id="KW-0732">Signal</keyword>
<feature type="compositionally biased region" description="Pro residues" evidence="1">
    <location>
        <begin position="97"/>
        <end position="116"/>
    </location>
</feature>
<dbReference type="Proteomes" id="UP000054549">
    <property type="component" value="Unassembled WGS sequence"/>
</dbReference>
<evidence type="ECO:0000256" key="2">
    <source>
        <dbReference type="SAM" id="SignalP"/>
    </source>
</evidence>
<organism evidence="3 4">
    <name type="scientific">Amanita muscaria (strain Koide BX008)</name>
    <dbReference type="NCBI Taxonomy" id="946122"/>
    <lineage>
        <taxon>Eukaryota</taxon>
        <taxon>Fungi</taxon>
        <taxon>Dikarya</taxon>
        <taxon>Basidiomycota</taxon>
        <taxon>Agaricomycotina</taxon>
        <taxon>Agaricomycetes</taxon>
        <taxon>Agaricomycetidae</taxon>
        <taxon>Agaricales</taxon>
        <taxon>Pluteineae</taxon>
        <taxon>Amanitaceae</taxon>
        <taxon>Amanita</taxon>
    </lineage>
</organism>
<evidence type="ECO:0000313" key="3">
    <source>
        <dbReference type="EMBL" id="KIL63673.1"/>
    </source>
</evidence>
<gene>
    <name evidence="3" type="ORF">M378DRAFT_164097</name>
</gene>
<name>A0A0C2X4N4_AMAMK</name>
<reference evidence="3 4" key="1">
    <citation type="submission" date="2014-04" db="EMBL/GenBank/DDBJ databases">
        <title>Evolutionary Origins and Diversification of the Mycorrhizal Mutualists.</title>
        <authorList>
            <consortium name="DOE Joint Genome Institute"/>
            <consortium name="Mycorrhizal Genomics Consortium"/>
            <person name="Kohler A."/>
            <person name="Kuo A."/>
            <person name="Nagy L.G."/>
            <person name="Floudas D."/>
            <person name="Copeland A."/>
            <person name="Barry K.W."/>
            <person name="Cichocki N."/>
            <person name="Veneault-Fourrey C."/>
            <person name="LaButti K."/>
            <person name="Lindquist E.A."/>
            <person name="Lipzen A."/>
            <person name="Lundell T."/>
            <person name="Morin E."/>
            <person name="Murat C."/>
            <person name="Riley R."/>
            <person name="Ohm R."/>
            <person name="Sun H."/>
            <person name="Tunlid A."/>
            <person name="Henrissat B."/>
            <person name="Grigoriev I.V."/>
            <person name="Hibbett D.S."/>
            <person name="Martin F."/>
        </authorList>
    </citation>
    <scope>NUCLEOTIDE SEQUENCE [LARGE SCALE GENOMIC DNA]</scope>
    <source>
        <strain evidence="3 4">Koide BX008</strain>
    </source>
</reference>
<proteinExistence type="predicted"/>
<keyword evidence="4" id="KW-1185">Reference proteome</keyword>
<evidence type="ECO:0000256" key="1">
    <source>
        <dbReference type="SAM" id="MobiDB-lite"/>
    </source>
</evidence>
<dbReference type="HOGENOM" id="CLU_1805689_0_0_1"/>
<dbReference type="InParanoid" id="A0A0C2X4N4"/>